<dbReference type="GO" id="GO:0005634">
    <property type="term" value="C:nucleus"/>
    <property type="evidence" value="ECO:0007669"/>
    <property type="project" value="TreeGrafter"/>
</dbReference>
<dbReference type="AlphaFoldDB" id="A0A8B9JGC7"/>
<dbReference type="InterPro" id="IPR039580">
    <property type="entry name" value="Tcim"/>
</dbReference>
<dbReference type="Pfam" id="PF15063">
    <property type="entry name" value="TC1"/>
    <property type="match status" value="1"/>
</dbReference>
<evidence type="ECO:0000313" key="5">
    <source>
        <dbReference type="Proteomes" id="UP000694621"/>
    </source>
</evidence>
<dbReference type="Proteomes" id="UP000694621">
    <property type="component" value="Unplaced"/>
</dbReference>
<proteinExistence type="predicted"/>
<reference evidence="4" key="2">
    <citation type="submission" date="2025-05" db="UniProtKB">
        <authorList>
            <consortium name="Ensembl"/>
        </authorList>
    </citation>
    <scope>IDENTIFICATION</scope>
</reference>
<evidence type="ECO:0000256" key="1">
    <source>
        <dbReference type="SAM" id="MobiDB-lite"/>
    </source>
</evidence>
<evidence type="ECO:0000313" key="6">
    <source>
        <dbReference type="Proteomes" id="UP000752171"/>
    </source>
</evidence>
<dbReference type="Proteomes" id="UP000752171">
    <property type="component" value="Unassembled WGS sequence"/>
</dbReference>
<feature type="domain" description="Arginine vasopressin-induced protein 1/transcriptional and immune response regulator" evidence="2">
    <location>
        <begin position="4"/>
        <end position="81"/>
    </location>
</feature>
<organism evidence="4 5">
    <name type="scientific">Astyanax mexicanus</name>
    <name type="common">Blind cave fish</name>
    <name type="synonym">Astyanax fasciatus mexicanus</name>
    <dbReference type="NCBI Taxonomy" id="7994"/>
    <lineage>
        <taxon>Eukaryota</taxon>
        <taxon>Metazoa</taxon>
        <taxon>Chordata</taxon>
        <taxon>Craniata</taxon>
        <taxon>Vertebrata</taxon>
        <taxon>Euteleostomi</taxon>
        <taxon>Actinopterygii</taxon>
        <taxon>Neopterygii</taxon>
        <taxon>Teleostei</taxon>
        <taxon>Ostariophysi</taxon>
        <taxon>Characiformes</taxon>
        <taxon>Characoidei</taxon>
        <taxon>Acestrorhamphidae</taxon>
        <taxon>Acestrorhamphinae</taxon>
        <taxon>Astyanax</taxon>
    </lineage>
</organism>
<dbReference type="PANTHER" id="PTHR32358:SF1">
    <property type="entry name" value="TRANSCRIPTIONAL AND IMMUNE RESPONSE REGULATOR"/>
    <property type="match status" value="1"/>
</dbReference>
<evidence type="ECO:0000259" key="2">
    <source>
        <dbReference type="Pfam" id="PF15063"/>
    </source>
</evidence>
<evidence type="ECO:0000313" key="3">
    <source>
        <dbReference type="EMBL" id="KAG9261460.1"/>
    </source>
</evidence>
<feature type="region of interest" description="Disordered" evidence="1">
    <location>
        <begin position="1"/>
        <end position="24"/>
    </location>
</feature>
<accession>A0A8B9JGC7</accession>
<dbReference type="GO" id="GO:0005112">
    <property type="term" value="F:Notch binding"/>
    <property type="evidence" value="ECO:0007669"/>
    <property type="project" value="TreeGrafter"/>
</dbReference>
<name>A0A8B9JGC7_ASTMX</name>
<dbReference type="Ensembl" id="ENSAMXT00005023446.1">
    <property type="protein sequence ID" value="ENSAMXP00005021211.1"/>
    <property type="gene ID" value="ENSAMXG00005011023.1"/>
</dbReference>
<dbReference type="GeneID" id="103038740"/>
<evidence type="ECO:0000313" key="4">
    <source>
        <dbReference type="Ensembl" id="ENSAMXP00005021211.1"/>
    </source>
</evidence>
<dbReference type="PANTHER" id="PTHR32358">
    <property type="entry name" value="TRANSCRIPTIONAL AND IMMUNE RESPONSE REGULATOR"/>
    <property type="match status" value="1"/>
</dbReference>
<dbReference type="EMBL" id="JAICCE010000022">
    <property type="protein sequence ID" value="KAG9261460.1"/>
    <property type="molecule type" value="Genomic_DNA"/>
</dbReference>
<dbReference type="RefSeq" id="XP_007238793.1">
    <property type="nucleotide sequence ID" value="XM_007238731.3"/>
</dbReference>
<sequence length="102" mass="11412">MSTYASSESRRVTPRVHGSGFDTARRKRAAPHIFEQVREDALVRLFRKAGDAKAEERARSVFAAAASHEPGETARALMALHQRKKDKLLRIAGAVRRFLGVR</sequence>
<dbReference type="GO" id="GO:0045746">
    <property type="term" value="P:negative regulation of Notch signaling pathway"/>
    <property type="evidence" value="ECO:0007669"/>
    <property type="project" value="TreeGrafter"/>
</dbReference>
<dbReference type="InterPro" id="IPR020282">
    <property type="entry name" value="Avpi1/C8orf4_dom"/>
</dbReference>
<dbReference type="OrthoDB" id="8681175at2759"/>
<reference evidence="3 6" key="1">
    <citation type="submission" date="2021-07" db="EMBL/GenBank/DDBJ databases">
        <authorList>
            <person name="Imarazene B."/>
            <person name="Zahm M."/>
            <person name="Klopp C."/>
            <person name="Cabau C."/>
            <person name="Beille S."/>
            <person name="Jouanno E."/>
            <person name="Castinel A."/>
            <person name="Lluch J."/>
            <person name="Gil L."/>
            <person name="Kuchtly C."/>
            <person name="Lopez Roques C."/>
            <person name="Donnadieu C."/>
            <person name="Parrinello H."/>
            <person name="Journot L."/>
            <person name="Du K."/>
            <person name="Schartl M."/>
            <person name="Retaux S."/>
            <person name="Guiguen Y."/>
        </authorList>
    </citation>
    <scope>NUCLEOTIDE SEQUENCE [LARGE SCALE GENOMIC DNA]</scope>
    <source>
        <strain evidence="3">Pach_M1</strain>
        <tissue evidence="3">Testis</tissue>
    </source>
</reference>
<protein>
    <recommendedName>
        <fullName evidence="2">Arginine vasopressin-induced protein 1/transcriptional and immune response regulator domain-containing protein</fullName>
    </recommendedName>
</protein>
<dbReference type="KEGG" id="amex:103038740"/>
<dbReference type="GO" id="GO:0005829">
    <property type="term" value="C:cytosol"/>
    <property type="evidence" value="ECO:0007669"/>
    <property type="project" value="TreeGrafter"/>
</dbReference>
<gene>
    <name evidence="4" type="primary">tcima</name>
    <name evidence="3" type="ORF">AMEX_G24997</name>
</gene>
<dbReference type="GO" id="GO:0002264">
    <property type="term" value="P:endothelial cell activation involved in immune response"/>
    <property type="evidence" value="ECO:0007669"/>
    <property type="project" value="TreeGrafter"/>
</dbReference>